<sequence length="247" mass="26163">MKTTLSAIAVAAALAAGAAQAADLPSRKAPPPVFVPPPPVLTWTGFYAGLNIGGGWQDSSSSNVANWGWNSGNGGSGGVVGGGQIGYNYQLSPLFVVGLETDFQGTSIGSGGGNGWWGGADRARINWFGTVRGRVGFNFPGYSQFLVYGTGGFAYGEVQRNSWWNQYSTVQTGWTAGGGVEWQFLPNWSAKAEYLYTDISGSNQNAFFNPGWGLNNVNNHTRFHTVRAGVNYHFNFGGAPAPVLAKY</sequence>
<evidence type="ECO:0000256" key="4">
    <source>
        <dbReference type="ARBA" id="ARBA00023237"/>
    </source>
</evidence>
<dbReference type="PANTHER" id="PTHR34001:SF3">
    <property type="entry name" value="BLL7405 PROTEIN"/>
    <property type="match status" value="1"/>
</dbReference>
<dbReference type="InterPro" id="IPR027385">
    <property type="entry name" value="Beta-barrel_OMP"/>
</dbReference>
<organism evidence="8 9">
    <name type="scientific">Methylocystis iwaonis</name>
    <dbReference type="NCBI Taxonomy" id="2885079"/>
    <lineage>
        <taxon>Bacteria</taxon>
        <taxon>Pseudomonadati</taxon>
        <taxon>Pseudomonadota</taxon>
        <taxon>Alphaproteobacteria</taxon>
        <taxon>Hyphomicrobiales</taxon>
        <taxon>Methylocystaceae</taxon>
        <taxon>Methylocystis</taxon>
    </lineage>
</organism>
<dbReference type="Pfam" id="PF13505">
    <property type="entry name" value="OMP_b-brl"/>
    <property type="match status" value="1"/>
</dbReference>
<evidence type="ECO:0000256" key="2">
    <source>
        <dbReference type="ARBA" id="ARBA00022729"/>
    </source>
</evidence>
<evidence type="ECO:0000256" key="5">
    <source>
        <dbReference type="ARBA" id="ARBA00038306"/>
    </source>
</evidence>
<accession>A0ABN6VEX5</accession>
<keyword evidence="3" id="KW-0472">Membrane</keyword>
<comment type="similarity">
    <text evidence="5">Belongs to the Omp25/RopB family.</text>
</comment>
<protein>
    <submittedName>
        <fullName evidence="8">Membrane protein</fullName>
    </submittedName>
</protein>
<feature type="chain" id="PRO_5045430767" evidence="6">
    <location>
        <begin position="22"/>
        <end position="247"/>
    </location>
</feature>
<dbReference type="InterPro" id="IPR011250">
    <property type="entry name" value="OMP/PagP_B-barrel"/>
</dbReference>
<keyword evidence="4" id="KW-0998">Cell outer membrane</keyword>
<reference evidence="8 9" key="1">
    <citation type="journal article" date="2023" name="Int. J. Syst. Evol. Microbiol.">
        <title>Methylocystis iwaonis sp. nov., a type II methane-oxidizing bacterium from surface soil of a rice paddy field in Japan, and emended description of the genus Methylocystis (ex Whittenbury et al. 1970) Bowman et al. 1993.</title>
        <authorList>
            <person name="Kaise H."/>
            <person name="Sawadogo J.B."/>
            <person name="Alam M.S."/>
            <person name="Ueno C."/>
            <person name="Dianou D."/>
            <person name="Shinjo R."/>
            <person name="Asakawa S."/>
        </authorList>
    </citation>
    <scope>NUCLEOTIDE SEQUENCE [LARGE SCALE GENOMIC DNA]</scope>
    <source>
        <strain evidence="8 9">SS37A-Re</strain>
    </source>
</reference>
<dbReference type="RefSeq" id="WP_202070885.1">
    <property type="nucleotide sequence ID" value="NZ_AP027142.1"/>
</dbReference>
<evidence type="ECO:0000256" key="1">
    <source>
        <dbReference type="ARBA" id="ARBA00004442"/>
    </source>
</evidence>
<dbReference type="InterPro" id="IPR051692">
    <property type="entry name" value="OMP-like"/>
</dbReference>
<name>A0ABN6VEX5_9HYPH</name>
<evidence type="ECO:0000313" key="9">
    <source>
        <dbReference type="Proteomes" id="UP001317629"/>
    </source>
</evidence>
<dbReference type="EMBL" id="AP027142">
    <property type="protein sequence ID" value="BDV32702.1"/>
    <property type="molecule type" value="Genomic_DNA"/>
</dbReference>
<proteinExistence type="inferred from homology"/>
<gene>
    <name evidence="8" type="ORF">SS37A_02310</name>
</gene>
<dbReference type="Gene3D" id="2.40.160.20">
    <property type="match status" value="1"/>
</dbReference>
<feature type="signal peptide" evidence="6">
    <location>
        <begin position="1"/>
        <end position="21"/>
    </location>
</feature>
<evidence type="ECO:0000259" key="7">
    <source>
        <dbReference type="Pfam" id="PF13505"/>
    </source>
</evidence>
<evidence type="ECO:0000256" key="3">
    <source>
        <dbReference type="ARBA" id="ARBA00023136"/>
    </source>
</evidence>
<dbReference type="SUPFAM" id="SSF56925">
    <property type="entry name" value="OMPA-like"/>
    <property type="match status" value="1"/>
</dbReference>
<dbReference type="Proteomes" id="UP001317629">
    <property type="component" value="Chromosome"/>
</dbReference>
<feature type="domain" description="Outer membrane protein beta-barrel" evidence="7">
    <location>
        <begin position="10"/>
        <end position="234"/>
    </location>
</feature>
<evidence type="ECO:0000313" key="8">
    <source>
        <dbReference type="EMBL" id="BDV32702.1"/>
    </source>
</evidence>
<keyword evidence="2 6" id="KW-0732">Signal</keyword>
<keyword evidence="9" id="KW-1185">Reference proteome</keyword>
<comment type="subcellular location">
    <subcellularLocation>
        <location evidence="1">Cell outer membrane</location>
    </subcellularLocation>
</comment>
<dbReference type="PANTHER" id="PTHR34001">
    <property type="entry name" value="BLL7405 PROTEIN"/>
    <property type="match status" value="1"/>
</dbReference>
<evidence type="ECO:0000256" key="6">
    <source>
        <dbReference type="SAM" id="SignalP"/>
    </source>
</evidence>